<sequence>MPPKDPEKYKEYQTWYRSKNKEKLRECDSKRIQERNKNALDSITSGEIIDKKKWDYWCNEIKRCAKNNNQPYSDNFTNNVMFEMMLQGCAYCGDIATTIDRINSNIDHTLDNCVASCPGCNNSKGTSDPDTFIRKAYYRIRGEYIDDETDIWFHHKIKPRFDIYKKRANKKGVPFELTTDDWEQLIKGECAYCHRAPITWFGVDRLIPTTGYVLNNVSSCCFDCNIDKHEDDIETMMKRNARITERVDNGKISIKDYEKVKIHIGNQRNSKKICAYGVEYNSAADASRALGKHMNYVYRCLSIGRHSNDIFEIT</sequence>
<accession>M1HUI3</accession>
<gene>
    <name evidence="2" type="primary">IL-3A_295L</name>
    <name evidence="2" type="ORF">PBCVIL3A_295L</name>
</gene>
<evidence type="ECO:0000313" key="2">
    <source>
        <dbReference type="EMBL" id="AGE53849.1"/>
    </source>
</evidence>
<feature type="domain" description="HNH nuclease" evidence="1">
    <location>
        <begin position="79"/>
        <end position="122"/>
    </location>
</feature>
<dbReference type="EMBL" id="JX997169">
    <property type="protein sequence ID" value="AGE53849.1"/>
    <property type="molecule type" value="Genomic_DNA"/>
</dbReference>
<dbReference type="Gene3D" id="3.30.40.220">
    <property type="match status" value="1"/>
</dbReference>
<feature type="domain" description="HNH nuclease" evidence="1">
    <location>
        <begin position="180"/>
        <end position="226"/>
    </location>
</feature>
<protein>
    <recommendedName>
        <fullName evidence="1">HNH nuclease domain-containing protein</fullName>
    </recommendedName>
</protein>
<dbReference type="Proteomes" id="UP000247091">
    <property type="component" value="Segment"/>
</dbReference>
<dbReference type="Gene3D" id="1.10.30.50">
    <property type="match status" value="1"/>
</dbReference>
<proteinExistence type="predicted"/>
<organism evidence="2 3">
    <name type="scientific">Paramecium bursaria Chlorella virus IL3A</name>
    <name type="common">PBCV-IL3A</name>
    <dbReference type="NCBI Taxonomy" id="46019"/>
    <lineage>
        <taxon>Viruses</taxon>
        <taxon>Varidnaviria</taxon>
        <taxon>Bamfordvirae</taxon>
        <taxon>Nucleocytoviricota</taxon>
        <taxon>Megaviricetes</taxon>
        <taxon>Algavirales</taxon>
        <taxon>Phycodnaviridae</taxon>
        <taxon>Chlorovirus</taxon>
        <taxon>Chlorovirus illinoense</taxon>
    </lineage>
</organism>
<evidence type="ECO:0000313" key="3">
    <source>
        <dbReference type="Proteomes" id="UP000247091"/>
    </source>
</evidence>
<reference evidence="2 3" key="1">
    <citation type="submission" date="2012-10" db="EMBL/GenBank/DDBJ databases">
        <title>Towards defining the chloroviruses: a genomic journey through a genus of large DNA viruses.</title>
        <authorList>
            <person name="Jeanniard A."/>
            <person name="Dunigan D.D."/>
            <person name="Gurnon J.R."/>
            <person name="Agarkova I."/>
            <person name="Kang M."/>
            <person name="Vitek J."/>
            <person name="Duncan G."/>
            <person name="McClung O.W."/>
            <person name="Larsen M."/>
            <person name="Claverie J.-M."/>
            <person name="Van Etten J.L."/>
            <person name="Blanc G."/>
        </authorList>
    </citation>
    <scope>NUCLEOTIDE SEQUENCE [LARGE SCALE GENOMIC DNA]</scope>
</reference>
<organismHost>
    <name type="scientific">Chlorella</name>
    <dbReference type="NCBI Taxonomy" id="3071"/>
</organismHost>
<name>M1HUI3_PBCVI</name>
<dbReference type="InterPro" id="IPR003615">
    <property type="entry name" value="HNH_nuc"/>
</dbReference>
<evidence type="ECO:0000259" key="1">
    <source>
        <dbReference type="SMART" id="SM00507"/>
    </source>
</evidence>
<dbReference type="SMART" id="SM00507">
    <property type="entry name" value="HNHc"/>
    <property type="match status" value="2"/>
</dbReference>